<dbReference type="SMART" id="SM00419">
    <property type="entry name" value="HTH_CRP"/>
    <property type="match status" value="1"/>
</dbReference>
<dbReference type="SUPFAM" id="SSF46785">
    <property type="entry name" value="Winged helix' DNA-binding domain"/>
    <property type="match status" value="1"/>
</dbReference>
<evidence type="ECO:0000256" key="1">
    <source>
        <dbReference type="ARBA" id="ARBA00021390"/>
    </source>
</evidence>
<dbReference type="InterPro" id="IPR012318">
    <property type="entry name" value="HTH_CRP"/>
</dbReference>
<dbReference type="Pfam" id="PF00455">
    <property type="entry name" value="DeoRC"/>
    <property type="match status" value="1"/>
</dbReference>
<dbReference type="PANTHER" id="PTHR30363:SF4">
    <property type="entry name" value="GLYCEROL-3-PHOSPHATE REGULON REPRESSOR"/>
    <property type="match status" value="1"/>
</dbReference>
<reference evidence="8 9" key="1">
    <citation type="submission" date="2018-06" db="EMBL/GenBank/DDBJ databases">
        <authorList>
            <consortium name="Pathogen Informatics"/>
            <person name="Doyle S."/>
        </authorList>
    </citation>
    <scope>NUCLEOTIDE SEQUENCE [LARGE SCALE GENOMIC DNA]</scope>
    <source>
        <strain evidence="8 9">NCTC7915</strain>
    </source>
</reference>
<dbReference type="SUPFAM" id="SSF100950">
    <property type="entry name" value="NagB/RpiA/CoA transferase-like"/>
    <property type="match status" value="1"/>
</dbReference>
<feature type="domain" description="HTH deoR-type" evidence="6">
    <location>
        <begin position="3"/>
        <end position="58"/>
    </location>
</feature>
<dbReference type="SMART" id="SM01134">
    <property type="entry name" value="DeoRC"/>
    <property type="match status" value="1"/>
</dbReference>
<evidence type="ECO:0000259" key="6">
    <source>
        <dbReference type="PROSITE" id="PS51000"/>
    </source>
</evidence>
<dbReference type="Gene3D" id="3.40.50.1360">
    <property type="match status" value="1"/>
</dbReference>
<dbReference type="Gene3D" id="1.10.10.10">
    <property type="entry name" value="Winged helix-like DNA-binding domain superfamily/Winged helix DNA-binding domain"/>
    <property type="match status" value="1"/>
</dbReference>
<dbReference type="Proteomes" id="UP000254118">
    <property type="component" value="Unassembled WGS sequence"/>
</dbReference>
<dbReference type="GO" id="GO:0003700">
    <property type="term" value="F:DNA-binding transcription factor activity"/>
    <property type="evidence" value="ECO:0007669"/>
    <property type="project" value="InterPro"/>
</dbReference>
<sequence length="253" mass="27082">MHQFERHAQIVESARQATRVEVTALAEQLGVTPETVRRDLTQLERKGLIRRVHGGAVAVEKLDFEPSSAVRLEQHAPEKRRIAAAALSCIPNAGSILLDAGTTTIGIAHDIPRGLDLNVLTNSLPVAEVIARRHDLQLHILGGAVRSRTDASIGTWGLRALEEVHVDVAFMGTNGISVETGFTTPDQSEAAMKRAMIAAAGRVIVLADSSKFGDAHFSKFADFSDVDTIITDGGIDADMANEIRSLGPEVLVA</sequence>
<dbReference type="PROSITE" id="PS51000">
    <property type="entry name" value="HTH_DEOR_2"/>
    <property type="match status" value="1"/>
</dbReference>
<dbReference type="InterPro" id="IPR037171">
    <property type="entry name" value="NagB/RpiA_transferase-like"/>
</dbReference>
<accession>A0AA46H079</accession>
<comment type="caution">
    <text evidence="8">The sequence shown here is derived from an EMBL/GenBank/DDBJ whole genome shotgun (WGS) entry which is preliminary data.</text>
</comment>
<evidence type="ECO:0000256" key="4">
    <source>
        <dbReference type="ARBA" id="ARBA00023163"/>
    </source>
</evidence>
<dbReference type="GO" id="GO:0003677">
    <property type="term" value="F:DNA binding"/>
    <property type="evidence" value="ECO:0007669"/>
    <property type="project" value="InterPro"/>
</dbReference>
<evidence type="ECO:0000256" key="5">
    <source>
        <dbReference type="ARBA" id="ARBA00024937"/>
    </source>
</evidence>
<feature type="domain" description="HTH crp-type" evidence="7">
    <location>
        <begin position="1"/>
        <end position="63"/>
    </location>
</feature>
<dbReference type="PRINTS" id="PR00037">
    <property type="entry name" value="HTHLACR"/>
</dbReference>
<keyword evidence="4" id="KW-0804">Transcription</keyword>
<proteinExistence type="predicted"/>
<dbReference type="AlphaFoldDB" id="A0AA46H079"/>
<evidence type="ECO:0000256" key="2">
    <source>
        <dbReference type="ARBA" id="ARBA00022491"/>
    </source>
</evidence>
<dbReference type="InterPro" id="IPR036390">
    <property type="entry name" value="WH_DNA-bd_sf"/>
</dbReference>
<evidence type="ECO:0000256" key="3">
    <source>
        <dbReference type="ARBA" id="ARBA00023015"/>
    </source>
</evidence>
<gene>
    <name evidence="8" type="primary">glpR</name>
    <name evidence="8" type="ORF">NCTC7915_00947</name>
</gene>
<dbReference type="EMBL" id="UFYA01000001">
    <property type="protein sequence ID" value="STD08166.1"/>
    <property type="molecule type" value="Genomic_DNA"/>
</dbReference>
<dbReference type="PROSITE" id="PS51063">
    <property type="entry name" value="HTH_CRP_2"/>
    <property type="match status" value="1"/>
</dbReference>
<keyword evidence="3" id="KW-0805">Transcription regulation</keyword>
<name>A0AA46H079_9MICO</name>
<organism evidence="8 9">
    <name type="scientific">Dermatophilus congolensis</name>
    <dbReference type="NCBI Taxonomy" id="1863"/>
    <lineage>
        <taxon>Bacteria</taxon>
        <taxon>Bacillati</taxon>
        <taxon>Actinomycetota</taxon>
        <taxon>Actinomycetes</taxon>
        <taxon>Micrococcales</taxon>
        <taxon>Dermatophilaceae</taxon>
        <taxon>Dermatophilus</taxon>
    </lineage>
</organism>
<keyword evidence="2" id="KW-0678">Repressor</keyword>
<dbReference type="InterPro" id="IPR050313">
    <property type="entry name" value="Carb_Metab_HTH_regulators"/>
</dbReference>
<protein>
    <recommendedName>
        <fullName evidence="1">Lactose phosphotransferase system repressor</fullName>
    </recommendedName>
</protein>
<evidence type="ECO:0000313" key="9">
    <source>
        <dbReference type="Proteomes" id="UP000254118"/>
    </source>
</evidence>
<dbReference type="PANTHER" id="PTHR30363">
    <property type="entry name" value="HTH-TYPE TRANSCRIPTIONAL REGULATOR SRLR-RELATED"/>
    <property type="match status" value="1"/>
</dbReference>
<comment type="function">
    <text evidence="5">Repressor of the lactose catabolism operon. Galactose-6-phosphate is the inducer.</text>
</comment>
<dbReference type="Pfam" id="PF08220">
    <property type="entry name" value="HTH_DeoR"/>
    <property type="match status" value="1"/>
</dbReference>
<dbReference type="RefSeq" id="WP_115030263.1">
    <property type="nucleotide sequence ID" value="NZ_JAAFNO010000001.1"/>
</dbReference>
<dbReference type="InterPro" id="IPR036388">
    <property type="entry name" value="WH-like_DNA-bd_sf"/>
</dbReference>
<dbReference type="InterPro" id="IPR001034">
    <property type="entry name" value="DeoR_HTH"/>
</dbReference>
<evidence type="ECO:0000259" key="7">
    <source>
        <dbReference type="PROSITE" id="PS51063"/>
    </source>
</evidence>
<dbReference type="InterPro" id="IPR014036">
    <property type="entry name" value="DeoR-like_C"/>
</dbReference>
<dbReference type="SMART" id="SM00420">
    <property type="entry name" value="HTH_DEOR"/>
    <property type="match status" value="1"/>
</dbReference>
<evidence type="ECO:0000313" key="8">
    <source>
        <dbReference type="EMBL" id="STD08166.1"/>
    </source>
</evidence>